<evidence type="ECO:0000313" key="3">
    <source>
        <dbReference type="EMBL" id="GAA4209150.1"/>
    </source>
</evidence>
<dbReference type="Gene3D" id="3.30.420.10">
    <property type="entry name" value="Ribonuclease H-like superfamily/Ribonuclease H"/>
    <property type="match status" value="1"/>
</dbReference>
<feature type="domain" description="Exonuclease" evidence="2">
    <location>
        <begin position="82"/>
        <end position="248"/>
    </location>
</feature>
<dbReference type="PANTHER" id="PTHR30231">
    <property type="entry name" value="DNA POLYMERASE III SUBUNIT EPSILON"/>
    <property type="match status" value="1"/>
</dbReference>
<protein>
    <recommendedName>
        <fullName evidence="2">Exonuclease domain-containing protein</fullName>
    </recommendedName>
</protein>
<dbReference type="SMART" id="SM00479">
    <property type="entry name" value="EXOIII"/>
    <property type="match status" value="1"/>
</dbReference>
<dbReference type="InterPro" id="IPR012337">
    <property type="entry name" value="RNaseH-like_sf"/>
</dbReference>
<proteinExistence type="predicted"/>
<name>A0ABP8BKG3_9ACTN</name>
<dbReference type="PANTHER" id="PTHR30231:SF37">
    <property type="entry name" value="EXODEOXYRIBONUCLEASE 10"/>
    <property type="match status" value="1"/>
</dbReference>
<dbReference type="InterPro" id="IPR036397">
    <property type="entry name" value="RNaseH_sf"/>
</dbReference>
<dbReference type="EMBL" id="BAABAQ010000020">
    <property type="protein sequence ID" value="GAA4209150.1"/>
    <property type="molecule type" value="Genomic_DNA"/>
</dbReference>
<sequence length="271" mass="29452">MGFPAEASLDALPRVTWKQAMSSGLDTYRRLVNAGLQPVRPPVAITEFERRQVKLFARADAVSLREVTGRAIDWASAVLASGAVILDTETTGVDTSNDRAVQLAVTDMTGQPLLDTLIDPGVTIPDLATLVHGITDEHVSGHPTFAEVLPELDDILGGRDVVVYNAAFDGALLRAEVARVHGDEYAQQWTRARSWKCAMRVYSWFQAQWSVTQEDWRRHKLPGASHGALGDCQATLELIRSMAAAGDPPEGSEDPVTDSRGNPLGWPSQVE</sequence>
<evidence type="ECO:0000259" key="2">
    <source>
        <dbReference type="SMART" id="SM00479"/>
    </source>
</evidence>
<evidence type="ECO:0000256" key="1">
    <source>
        <dbReference type="SAM" id="MobiDB-lite"/>
    </source>
</evidence>
<dbReference type="SUPFAM" id="SSF53098">
    <property type="entry name" value="Ribonuclease H-like"/>
    <property type="match status" value="1"/>
</dbReference>
<dbReference type="Proteomes" id="UP001501251">
    <property type="component" value="Unassembled WGS sequence"/>
</dbReference>
<dbReference type="InterPro" id="IPR013520">
    <property type="entry name" value="Ribonucl_H"/>
</dbReference>
<keyword evidence="4" id="KW-1185">Reference proteome</keyword>
<comment type="caution">
    <text evidence="3">The sequence shown here is derived from an EMBL/GenBank/DDBJ whole genome shotgun (WGS) entry which is preliminary data.</text>
</comment>
<accession>A0ABP8BKG3</accession>
<dbReference type="RefSeq" id="WP_344923098.1">
    <property type="nucleotide sequence ID" value="NZ_BAABAQ010000020.1"/>
</dbReference>
<dbReference type="CDD" id="cd06127">
    <property type="entry name" value="DEDDh"/>
    <property type="match status" value="1"/>
</dbReference>
<feature type="region of interest" description="Disordered" evidence="1">
    <location>
        <begin position="243"/>
        <end position="271"/>
    </location>
</feature>
<reference evidence="4" key="1">
    <citation type="journal article" date="2019" name="Int. J. Syst. Evol. Microbiol.">
        <title>The Global Catalogue of Microorganisms (GCM) 10K type strain sequencing project: providing services to taxonomists for standard genome sequencing and annotation.</title>
        <authorList>
            <consortium name="The Broad Institute Genomics Platform"/>
            <consortium name="The Broad Institute Genome Sequencing Center for Infectious Disease"/>
            <person name="Wu L."/>
            <person name="Ma J."/>
        </authorList>
    </citation>
    <scope>NUCLEOTIDE SEQUENCE [LARGE SCALE GENOMIC DNA]</scope>
    <source>
        <strain evidence="4">JCM 17388</strain>
    </source>
</reference>
<dbReference type="Pfam" id="PF00929">
    <property type="entry name" value="RNase_T"/>
    <property type="match status" value="1"/>
</dbReference>
<organism evidence="3 4">
    <name type="scientific">Streptosporangium oxazolinicum</name>
    <dbReference type="NCBI Taxonomy" id="909287"/>
    <lineage>
        <taxon>Bacteria</taxon>
        <taxon>Bacillati</taxon>
        <taxon>Actinomycetota</taxon>
        <taxon>Actinomycetes</taxon>
        <taxon>Streptosporangiales</taxon>
        <taxon>Streptosporangiaceae</taxon>
        <taxon>Streptosporangium</taxon>
    </lineage>
</organism>
<gene>
    <name evidence="3" type="ORF">GCM10022252_75240</name>
</gene>
<evidence type="ECO:0000313" key="4">
    <source>
        <dbReference type="Proteomes" id="UP001501251"/>
    </source>
</evidence>